<dbReference type="SMART" id="SM00174">
    <property type="entry name" value="RHO"/>
    <property type="match status" value="1"/>
</dbReference>
<evidence type="ECO:0000313" key="5">
    <source>
        <dbReference type="EMBL" id="OMJ81828.1"/>
    </source>
</evidence>
<dbReference type="CDD" id="cd00154">
    <property type="entry name" value="Rab"/>
    <property type="match status" value="1"/>
</dbReference>
<name>A0A1R2BYF6_9CILI</name>
<dbReference type="Pfam" id="PF00071">
    <property type="entry name" value="Ras"/>
    <property type="match status" value="1"/>
</dbReference>
<keyword evidence="2" id="KW-0547">Nucleotide-binding</keyword>
<dbReference type="PANTHER" id="PTHR47980">
    <property type="entry name" value="LD44762P"/>
    <property type="match status" value="1"/>
</dbReference>
<dbReference type="GO" id="GO:0005525">
    <property type="term" value="F:GTP binding"/>
    <property type="evidence" value="ECO:0007669"/>
    <property type="project" value="UniProtKB-KW"/>
</dbReference>
<organism evidence="5 6">
    <name type="scientific">Stentor coeruleus</name>
    <dbReference type="NCBI Taxonomy" id="5963"/>
    <lineage>
        <taxon>Eukaryota</taxon>
        <taxon>Sar</taxon>
        <taxon>Alveolata</taxon>
        <taxon>Ciliophora</taxon>
        <taxon>Postciliodesmatophora</taxon>
        <taxon>Heterotrichea</taxon>
        <taxon>Heterotrichida</taxon>
        <taxon>Stentoridae</taxon>
        <taxon>Stentor</taxon>
    </lineage>
</organism>
<dbReference type="Gene3D" id="3.40.50.300">
    <property type="entry name" value="P-loop containing nucleotide triphosphate hydrolases"/>
    <property type="match status" value="1"/>
</dbReference>
<accession>A0A1R2BYF6</accession>
<evidence type="ECO:0000256" key="4">
    <source>
        <dbReference type="ARBA" id="ARBA00023288"/>
    </source>
</evidence>
<dbReference type="SUPFAM" id="SSF52540">
    <property type="entry name" value="P-loop containing nucleoside triphosphate hydrolases"/>
    <property type="match status" value="1"/>
</dbReference>
<keyword evidence="6" id="KW-1185">Reference proteome</keyword>
<evidence type="ECO:0000256" key="3">
    <source>
        <dbReference type="ARBA" id="ARBA00023134"/>
    </source>
</evidence>
<dbReference type="InterPro" id="IPR050305">
    <property type="entry name" value="Small_GTPase_Rab"/>
</dbReference>
<dbReference type="GO" id="GO:0003924">
    <property type="term" value="F:GTPase activity"/>
    <property type="evidence" value="ECO:0007669"/>
    <property type="project" value="InterPro"/>
</dbReference>
<dbReference type="SMART" id="SM00173">
    <property type="entry name" value="RAS"/>
    <property type="match status" value="1"/>
</dbReference>
<dbReference type="EMBL" id="MPUH01000365">
    <property type="protein sequence ID" value="OMJ81828.1"/>
    <property type="molecule type" value="Genomic_DNA"/>
</dbReference>
<dbReference type="PROSITE" id="PS51421">
    <property type="entry name" value="RAS"/>
    <property type="match status" value="1"/>
</dbReference>
<dbReference type="AlphaFoldDB" id="A0A1R2BYF6"/>
<evidence type="ECO:0000313" key="6">
    <source>
        <dbReference type="Proteomes" id="UP000187209"/>
    </source>
</evidence>
<gene>
    <name evidence="5" type="ORF">SteCoe_17653</name>
</gene>
<keyword evidence="3" id="KW-0342">GTP-binding</keyword>
<dbReference type="NCBIfam" id="TIGR00231">
    <property type="entry name" value="small_GTP"/>
    <property type="match status" value="1"/>
</dbReference>
<comment type="similarity">
    <text evidence="1">Belongs to the small GTPase superfamily. Rab family.</text>
</comment>
<dbReference type="InterPro" id="IPR027417">
    <property type="entry name" value="P-loop_NTPase"/>
</dbReference>
<comment type="caution">
    <text evidence="5">The sequence shown here is derived from an EMBL/GenBank/DDBJ whole genome shotgun (WGS) entry which is preliminary data.</text>
</comment>
<evidence type="ECO:0000256" key="2">
    <source>
        <dbReference type="ARBA" id="ARBA00022741"/>
    </source>
</evidence>
<reference evidence="5 6" key="1">
    <citation type="submission" date="2016-11" db="EMBL/GenBank/DDBJ databases">
        <title>The macronuclear genome of Stentor coeruleus: a giant cell with tiny introns.</title>
        <authorList>
            <person name="Slabodnick M."/>
            <person name="Ruby J.G."/>
            <person name="Reiff S.B."/>
            <person name="Swart E.C."/>
            <person name="Gosai S."/>
            <person name="Prabakaran S."/>
            <person name="Witkowska E."/>
            <person name="Larue G.E."/>
            <person name="Fisher S."/>
            <person name="Freeman R.M."/>
            <person name="Gunawardena J."/>
            <person name="Chu W."/>
            <person name="Stover N.A."/>
            <person name="Gregory B.D."/>
            <person name="Nowacki M."/>
            <person name="Derisi J."/>
            <person name="Roy S.W."/>
            <person name="Marshall W.F."/>
            <person name="Sood P."/>
        </authorList>
    </citation>
    <scope>NUCLEOTIDE SEQUENCE [LARGE SCALE GENOMIC DNA]</scope>
    <source>
        <strain evidence="5">WM001</strain>
    </source>
</reference>
<sequence length="196" mass="22621">MDETYKILILGERNVGKTSILLRFCTDAYYENTMQSSGISYLTKEISIDGEKLILLIWDTASTEAYRAINKAYYRNSLGILVVYDHTEEYTFDAIPDWINEAQDVIGYDKPIFIICNKCDLTEKVEVPESQAISFASSNNYNFYTTSAKTGYNITTVFYDLGRIMLENRRLEMSKHRTSIVLKPNLKYNKVLKCKC</sequence>
<proteinExistence type="inferred from homology"/>
<dbReference type="PROSITE" id="PS51419">
    <property type="entry name" value="RAB"/>
    <property type="match status" value="1"/>
</dbReference>
<dbReference type="PRINTS" id="PR00449">
    <property type="entry name" value="RASTRNSFRMNG"/>
</dbReference>
<keyword evidence="4" id="KW-0449">Lipoprotein</keyword>
<evidence type="ECO:0000256" key="1">
    <source>
        <dbReference type="ARBA" id="ARBA00006270"/>
    </source>
</evidence>
<dbReference type="InterPro" id="IPR001806">
    <property type="entry name" value="Small_GTPase"/>
</dbReference>
<dbReference type="FunFam" id="3.40.50.300:FF:001329">
    <property type="entry name" value="Small GTP-binding protein, putative"/>
    <property type="match status" value="1"/>
</dbReference>
<dbReference type="SMART" id="SM00175">
    <property type="entry name" value="RAB"/>
    <property type="match status" value="1"/>
</dbReference>
<dbReference type="InterPro" id="IPR005225">
    <property type="entry name" value="Small_GTP-bd"/>
</dbReference>
<protein>
    <submittedName>
        <fullName evidence="5">Uncharacterized protein</fullName>
    </submittedName>
</protein>
<dbReference type="OrthoDB" id="9989112at2759"/>
<dbReference type="Proteomes" id="UP000187209">
    <property type="component" value="Unassembled WGS sequence"/>
</dbReference>